<comment type="caution">
    <text evidence="1">The sequence shown here is derived from an EMBL/GenBank/DDBJ whole genome shotgun (WGS) entry which is preliminary data.</text>
</comment>
<organism evidence="1 2">
    <name type="scientific">Russula earlei</name>
    <dbReference type="NCBI Taxonomy" id="71964"/>
    <lineage>
        <taxon>Eukaryota</taxon>
        <taxon>Fungi</taxon>
        <taxon>Dikarya</taxon>
        <taxon>Basidiomycota</taxon>
        <taxon>Agaricomycotina</taxon>
        <taxon>Agaricomycetes</taxon>
        <taxon>Russulales</taxon>
        <taxon>Russulaceae</taxon>
        <taxon>Russula</taxon>
    </lineage>
</organism>
<evidence type="ECO:0000313" key="1">
    <source>
        <dbReference type="EMBL" id="KAI9512099.1"/>
    </source>
</evidence>
<proteinExistence type="predicted"/>
<protein>
    <submittedName>
        <fullName evidence="1">Uncharacterized protein</fullName>
    </submittedName>
</protein>
<dbReference type="EMBL" id="JAGFNK010000013">
    <property type="protein sequence ID" value="KAI9512099.1"/>
    <property type="molecule type" value="Genomic_DNA"/>
</dbReference>
<reference evidence="1" key="1">
    <citation type="submission" date="2021-03" db="EMBL/GenBank/DDBJ databases">
        <title>Evolutionary priming and transition to the ectomycorrhizal habit in an iconic lineage of mushroom-forming fungi: is preadaptation a requirement?</title>
        <authorList>
            <consortium name="DOE Joint Genome Institute"/>
            <person name="Looney B.P."/>
            <person name="Miyauchi S."/>
            <person name="Morin E."/>
            <person name="Drula E."/>
            <person name="Courty P.E."/>
            <person name="Chicoki N."/>
            <person name="Fauchery L."/>
            <person name="Kohler A."/>
            <person name="Kuo A."/>
            <person name="LaButti K."/>
            <person name="Pangilinan J."/>
            <person name="Lipzen A."/>
            <person name="Riley R."/>
            <person name="Andreopoulos W."/>
            <person name="He G."/>
            <person name="Johnson J."/>
            <person name="Barry K.W."/>
            <person name="Grigoriev I.V."/>
            <person name="Nagy L."/>
            <person name="Hibbett D."/>
            <person name="Henrissat B."/>
            <person name="Matheny P.B."/>
            <person name="Labbe J."/>
            <person name="Martin A.F."/>
        </authorList>
    </citation>
    <scope>NUCLEOTIDE SEQUENCE</scope>
    <source>
        <strain evidence="1">BPL698</strain>
    </source>
</reference>
<accession>A0ACC0ULZ4</accession>
<sequence>MNALWNFIASYLPYIRVYNDIEHNYLSDDEESDDGTYQLPTTACNPMTLPSPSQLGQRHDRPNLRTTGFGCNGAMDADRIRVKQLEAFNNRLQEQVVSLQRQLEHIQADFSSTKMVLEHQRSINTLLVSQKGQLSVELAQACAARQSQATEVHKLRTSYAELAASVRTLGSNGEELRSLKSFLTKTDDYSGQQIIQAVHDLNTEILQLAAAVSDEFPLTRRSPGLWKESHCELVREAIGDGVLALLRDGDHEDDPTVVQLAVQAWEVWCCRQVLDSFCAGAPPEVDRFLNDVFREMQSSEPQATTSRWRTLTHMYARSVSSTYNAPAPAYPGSLTSSSLISPISLPPYTTPGSTANNTPDQRLFALPMRSRTPSDASASSLDDPSSRLGGHISGILAILSLAGCTDDRGVHSGPLRARFGEAISHIAERTEALARTLREGVSSAWFEVVVERPSVTPSVPSKGGVQAVWPGPGSQAFDPTTMENMYAGYGSEECGVLCTIAFGLSVVKRRQDGEVGQDQQPSYLDMKGEARAARNRADLLESTLLVKPKVLLESVKELL</sequence>
<name>A0ACC0ULZ4_9AGAM</name>
<evidence type="ECO:0000313" key="2">
    <source>
        <dbReference type="Proteomes" id="UP001207468"/>
    </source>
</evidence>
<dbReference type="Proteomes" id="UP001207468">
    <property type="component" value="Unassembled WGS sequence"/>
</dbReference>
<keyword evidence="2" id="KW-1185">Reference proteome</keyword>
<gene>
    <name evidence="1" type="ORF">F5148DRAFT_1280144</name>
</gene>